<feature type="domain" description="Putative metal-binding" evidence="15">
    <location>
        <begin position="29"/>
        <end position="65"/>
    </location>
</feature>
<dbReference type="KEGG" id="llu:AKJ09_07193"/>
<dbReference type="GO" id="GO:0000166">
    <property type="term" value="F:nucleotide binding"/>
    <property type="evidence" value="ECO:0007669"/>
    <property type="project" value="InterPro"/>
</dbReference>
<gene>
    <name evidence="16" type="ORF">AKJ09_07193</name>
</gene>
<feature type="transmembrane region" description="Helical" evidence="13">
    <location>
        <begin position="748"/>
        <end position="767"/>
    </location>
</feature>
<comment type="subcellular location">
    <subcellularLocation>
        <location evidence="1">Cell membrane</location>
        <topology evidence="1">Multi-pass membrane protein</topology>
    </subcellularLocation>
</comment>
<dbReference type="SUPFAM" id="SSF56784">
    <property type="entry name" value="HAD-like"/>
    <property type="match status" value="1"/>
</dbReference>
<dbReference type="InterPro" id="IPR059000">
    <property type="entry name" value="ATPase_P-type_domA"/>
</dbReference>
<evidence type="ECO:0000256" key="7">
    <source>
        <dbReference type="ARBA" id="ARBA00022723"/>
    </source>
</evidence>
<dbReference type="Gene3D" id="3.40.50.1000">
    <property type="entry name" value="HAD superfamily/HAD-like"/>
    <property type="match status" value="1"/>
</dbReference>
<dbReference type="PROSITE" id="PS00154">
    <property type="entry name" value="ATPASE_E1_E2"/>
    <property type="match status" value="1"/>
</dbReference>
<keyword evidence="11" id="KW-0406">Ion transport</keyword>
<evidence type="ECO:0000259" key="15">
    <source>
        <dbReference type="Pfam" id="PF12156"/>
    </source>
</evidence>
<dbReference type="PANTHER" id="PTHR43520">
    <property type="entry name" value="ATP7, ISOFORM B"/>
    <property type="match status" value="1"/>
</dbReference>
<dbReference type="GO" id="GO:0005507">
    <property type="term" value="F:copper ion binding"/>
    <property type="evidence" value="ECO:0007669"/>
    <property type="project" value="TreeGrafter"/>
</dbReference>
<evidence type="ECO:0000256" key="2">
    <source>
        <dbReference type="ARBA" id="ARBA00006024"/>
    </source>
</evidence>
<dbReference type="SUPFAM" id="SSF55008">
    <property type="entry name" value="HMA, heavy metal-associated domain"/>
    <property type="match status" value="1"/>
</dbReference>
<dbReference type="InterPro" id="IPR036412">
    <property type="entry name" value="HAD-like_sf"/>
</dbReference>
<keyword evidence="12 13" id="KW-0472">Membrane</keyword>
<dbReference type="InterPro" id="IPR021993">
    <property type="entry name" value="ATPase-cat-bd"/>
</dbReference>
<evidence type="ECO:0000256" key="9">
    <source>
        <dbReference type="ARBA" id="ARBA00022967"/>
    </source>
</evidence>
<keyword evidence="6 13" id="KW-0812">Transmembrane</keyword>
<proteinExistence type="inferred from homology"/>
<dbReference type="AlphaFoldDB" id="A0A0K1Q543"/>
<dbReference type="PATRIC" id="fig|1391654.3.peg.7304"/>
<dbReference type="EMBL" id="CP012333">
    <property type="protein sequence ID" value="AKV00530.1"/>
    <property type="molecule type" value="Genomic_DNA"/>
</dbReference>
<feature type="transmembrane region" description="Helical" evidence="13">
    <location>
        <begin position="202"/>
        <end position="222"/>
    </location>
</feature>
<dbReference type="STRING" id="1391654.AKJ09_07193"/>
<evidence type="ECO:0000256" key="3">
    <source>
        <dbReference type="ARBA" id="ARBA00022448"/>
    </source>
</evidence>
<evidence type="ECO:0000256" key="4">
    <source>
        <dbReference type="ARBA" id="ARBA00022475"/>
    </source>
</evidence>
<dbReference type="GO" id="GO:0043682">
    <property type="term" value="F:P-type divalent copper transporter activity"/>
    <property type="evidence" value="ECO:0007669"/>
    <property type="project" value="TreeGrafter"/>
</dbReference>
<dbReference type="InterPro" id="IPR036163">
    <property type="entry name" value="HMA_dom_sf"/>
</dbReference>
<evidence type="ECO:0000256" key="13">
    <source>
        <dbReference type="SAM" id="Phobius"/>
    </source>
</evidence>
<dbReference type="InterPro" id="IPR023299">
    <property type="entry name" value="ATPase_P-typ_cyto_dom_N"/>
</dbReference>
<feature type="domain" description="P-type ATPase A" evidence="14">
    <location>
        <begin position="306"/>
        <end position="388"/>
    </location>
</feature>
<comment type="similarity">
    <text evidence="2">Belongs to the cation transport ATPase (P-type) (TC 3.A.3) family. Type IB subfamily.</text>
</comment>
<evidence type="ECO:0000256" key="11">
    <source>
        <dbReference type="ARBA" id="ARBA00023065"/>
    </source>
</evidence>
<dbReference type="GO" id="GO:0005886">
    <property type="term" value="C:plasma membrane"/>
    <property type="evidence" value="ECO:0007669"/>
    <property type="project" value="UniProtKB-SubCell"/>
</dbReference>
<evidence type="ECO:0000256" key="1">
    <source>
        <dbReference type="ARBA" id="ARBA00004651"/>
    </source>
</evidence>
<keyword evidence="7" id="KW-0479">Metal-binding</keyword>
<evidence type="ECO:0000313" key="16">
    <source>
        <dbReference type="EMBL" id="AKV00530.1"/>
    </source>
</evidence>
<keyword evidence="4" id="KW-1003">Cell membrane</keyword>
<name>A0A0K1Q543_9BACT</name>
<dbReference type="Proteomes" id="UP000064967">
    <property type="component" value="Chromosome"/>
</dbReference>
<organism evidence="16 17">
    <name type="scientific">Labilithrix luteola</name>
    <dbReference type="NCBI Taxonomy" id="1391654"/>
    <lineage>
        <taxon>Bacteria</taxon>
        <taxon>Pseudomonadati</taxon>
        <taxon>Myxococcota</taxon>
        <taxon>Polyangia</taxon>
        <taxon>Polyangiales</taxon>
        <taxon>Labilitrichaceae</taxon>
        <taxon>Labilithrix</taxon>
    </lineage>
</organism>
<evidence type="ECO:0000256" key="12">
    <source>
        <dbReference type="ARBA" id="ARBA00023136"/>
    </source>
</evidence>
<evidence type="ECO:0000259" key="14">
    <source>
        <dbReference type="Pfam" id="PF00122"/>
    </source>
</evidence>
<dbReference type="Pfam" id="PF00702">
    <property type="entry name" value="Hydrolase"/>
    <property type="match status" value="1"/>
</dbReference>
<sequence>MHAPSFRAVPEPTKALTHCLHCRAELGVGSVGSFCCRGCEAVHALLHDQGLDRYYALGGGTGHPAANLAESDRKWLETTAARLASSTGVARVTLDVQGVHCSACVWLFEELFRRKQGGCAIVVNPGIGCVDLTVTPEFPLDGFVSEVEAFGYRFGPALKKQKAGDSDLVWRMGVCIAIAMNTMLFGIAVYCGLESGPVHRLFHALDFGLSLISVTVGGTVFFRSAWQAVRRRVLHLDLPIALGILLAFASSTYTYVTRGGDRSYFDTLDIFIALMLVGRFLQERVLAKNRAFLLASDGVEGLFTRRVGREGHVSLVRCTEVSEGDELLVGHGDLVPVDAVLVSDAPSVFSLDWINGESAPRSFAPGDVVPAGAFSQDARAVAVRAKTDFDASTITALLATSSRREDDVARATPYWRRLTSLYVLVVLGVASLGAAAWFLATHDAARTLDVVAAVLIVTCPCAFGIATPLAYELAQAGLRRQGLFVRTPGFLDRAALVERIVFDKTGTLTTGSLALRDESVLDALELSARAILADLALRSSHPKSRAVATALGRRGATIDPSRVVREVAGKGLEAVVDGRVYRLGAPAWATAPAKVAALTKADVLFTRDGEVLAALETREQLREDAKREIGELTRAGYEAFILSGDSPEATRAIAAHCGVPDERAFGARTAEGKLAWLRTKGAAKTLFVGDGINDSLVAEEASCAGTPAIDRPFMAARCDFYFVTPGLLPIRAALLTSRRLQSVVRTNLTIAIAYNAVTVALALAGLMTPLLCAVLMPVSSLSTVLATTFRIRRSWKS</sequence>
<dbReference type="InterPro" id="IPR008250">
    <property type="entry name" value="ATPase_P-typ_transduc_dom_A_sf"/>
</dbReference>
<evidence type="ECO:0000313" key="17">
    <source>
        <dbReference type="Proteomes" id="UP000064967"/>
    </source>
</evidence>
<evidence type="ECO:0000256" key="6">
    <source>
        <dbReference type="ARBA" id="ARBA00022692"/>
    </source>
</evidence>
<dbReference type="InterPro" id="IPR023214">
    <property type="entry name" value="HAD_sf"/>
</dbReference>
<dbReference type="PANTHER" id="PTHR43520:SF5">
    <property type="entry name" value="CATION-TRANSPORTING P-TYPE ATPASE-RELATED"/>
    <property type="match status" value="1"/>
</dbReference>
<feature type="transmembrane region" description="Helical" evidence="13">
    <location>
        <begin position="451"/>
        <end position="471"/>
    </location>
</feature>
<dbReference type="Pfam" id="PF12156">
    <property type="entry name" value="ATPase-cat_bd"/>
    <property type="match status" value="1"/>
</dbReference>
<evidence type="ECO:0000256" key="8">
    <source>
        <dbReference type="ARBA" id="ARBA00022842"/>
    </source>
</evidence>
<feature type="transmembrane region" description="Helical" evidence="13">
    <location>
        <begin position="168"/>
        <end position="190"/>
    </location>
</feature>
<keyword evidence="8" id="KW-0460">Magnesium</keyword>
<dbReference type="SUPFAM" id="SSF81653">
    <property type="entry name" value="Calcium ATPase, transduction domain A"/>
    <property type="match status" value="1"/>
</dbReference>
<dbReference type="GO" id="GO:0055070">
    <property type="term" value="P:copper ion homeostasis"/>
    <property type="evidence" value="ECO:0007669"/>
    <property type="project" value="TreeGrafter"/>
</dbReference>
<dbReference type="Pfam" id="PF00122">
    <property type="entry name" value="E1-E2_ATPase"/>
    <property type="match status" value="1"/>
</dbReference>
<keyword evidence="5" id="KW-0597">Phosphoprotein</keyword>
<accession>A0A0K1Q543</accession>
<evidence type="ECO:0000256" key="10">
    <source>
        <dbReference type="ARBA" id="ARBA00022989"/>
    </source>
</evidence>
<feature type="transmembrane region" description="Helical" evidence="13">
    <location>
        <begin position="234"/>
        <end position="256"/>
    </location>
</feature>
<dbReference type="PRINTS" id="PR00119">
    <property type="entry name" value="CATATPASE"/>
</dbReference>
<dbReference type="InterPro" id="IPR018303">
    <property type="entry name" value="ATPase_P-typ_P_site"/>
</dbReference>
<reference evidence="16 17" key="1">
    <citation type="submission" date="2015-08" db="EMBL/GenBank/DDBJ databases">
        <authorList>
            <person name="Babu N.S."/>
            <person name="Beckwith C.J."/>
            <person name="Beseler K.G."/>
            <person name="Brison A."/>
            <person name="Carone J.V."/>
            <person name="Caskin T.P."/>
            <person name="Diamond M."/>
            <person name="Durham M.E."/>
            <person name="Foxe J.M."/>
            <person name="Go M."/>
            <person name="Henderson B.A."/>
            <person name="Jones I.B."/>
            <person name="McGettigan J.A."/>
            <person name="Micheletti S.J."/>
            <person name="Nasrallah M.E."/>
            <person name="Ortiz D."/>
            <person name="Piller C.R."/>
            <person name="Privatt S.R."/>
            <person name="Schneider S.L."/>
            <person name="Sharp S."/>
            <person name="Smith T.C."/>
            <person name="Stanton J.D."/>
            <person name="Ullery H.E."/>
            <person name="Wilson R.J."/>
            <person name="Serrano M.G."/>
            <person name="Buck G."/>
            <person name="Lee V."/>
            <person name="Wang Y."/>
            <person name="Carvalho R."/>
            <person name="Voegtly L."/>
            <person name="Shi R."/>
            <person name="Duckworth R."/>
            <person name="Johnson A."/>
            <person name="Loviza R."/>
            <person name="Walstead R."/>
            <person name="Shah Z."/>
            <person name="Kiflezghi M."/>
            <person name="Wade K."/>
            <person name="Ball S.L."/>
            <person name="Bradley K.W."/>
            <person name="Asai D.J."/>
            <person name="Bowman C.A."/>
            <person name="Russell D.A."/>
            <person name="Pope W.H."/>
            <person name="Jacobs-Sera D."/>
            <person name="Hendrix R.W."/>
            <person name="Hatfull G.F."/>
        </authorList>
    </citation>
    <scope>NUCLEOTIDE SEQUENCE [LARGE SCALE GENOMIC DNA]</scope>
    <source>
        <strain evidence="16 17">DSM 27648</strain>
    </source>
</reference>
<protein>
    <submittedName>
        <fullName evidence="16">Type cbb3 cytochrome oxidase biogenesis protein CcoI</fullName>
    </submittedName>
</protein>
<evidence type="ECO:0000256" key="5">
    <source>
        <dbReference type="ARBA" id="ARBA00022553"/>
    </source>
</evidence>
<keyword evidence="9" id="KW-1278">Translocase</keyword>
<dbReference type="Gene3D" id="2.70.150.10">
    <property type="entry name" value="Calcium-transporting ATPase, cytoplasmic transduction domain A"/>
    <property type="match status" value="1"/>
</dbReference>
<keyword evidence="17" id="KW-1185">Reference proteome</keyword>
<feature type="transmembrane region" description="Helical" evidence="13">
    <location>
        <begin position="262"/>
        <end position="281"/>
    </location>
</feature>
<keyword evidence="3" id="KW-0813">Transport</keyword>
<feature type="transmembrane region" description="Helical" evidence="13">
    <location>
        <begin position="420"/>
        <end position="439"/>
    </location>
</feature>
<dbReference type="Gene3D" id="3.40.1110.10">
    <property type="entry name" value="Calcium-transporting ATPase, cytoplasmic domain N"/>
    <property type="match status" value="1"/>
</dbReference>
<keyword evidence="10 13" id="KW-1133">Transmembrane helix</keyword>